<evidence type="ECO:0000256" key="5">
    <source>
        <dbReference type="ARBA" id="ARBA00023136"/>
    </source>
</evidence>
<dbReference type="PANTHER" id="PTHR30238">
    <property type="entry name" value="MEMBRANE BOUND PREDICTED REDOX MODULATOR"/>
    <property type="match status" value="1"/>
</dbReference>
<feature type="transmembrane region" description="Helical" evidence="6">
    <location>
        <begin position="195"/>
        <end position="219"/>
    </location>
</feature>
<protein>
    <submittedName>
        <fullName evidence="7">Tellurium resistance protein TerC</fullName>
    </submittedName>
</protein>
<evidence type="ECO:0000256" key="3">
    <source>
        <dbReference type="ARBA" id="ARBA00022692"/>
    </source>
</evidence>
<dbReference type="InterPro" id="IPR022369">
    <property type="entry name" value="Integral_membrane_TerC_rswitch"/>
</dbReference>
<gene>
    <name evidence="7" type="ORF">ABR82_07435</name>
</gene>
<feature type="transmembrane region" description="Helical" evidence="6">
    <location>
        <begin position="39"/>
        <end position="61"/>
    </location>
</feature>
<proteinExistence type="inferred from homology"/>
<feature type="transmembrane region" description="Helical" evidence="6">
    <location>
        <begin position="6"/>
        <end position="27"/>
    </location>
</feature>
<reference evidence="7 8" key="1">
    <citation type="submission" date="2015-10" db="EMBL/GenBank/DDBJ databases">
        <title>Metagenome-Assembled Genomes uncover a global brackish microbiome.</title>
        <authorList>
            <person name="Hugerth L.W."/>
            <person name="Larsson J."/>
            <person name="Alneberg J."/>
            <person name="Lindh M.V."/>
            <person name="Legrand C."/>
            <person name="Pinhassi J."/>
            <person name="Andersson A.F."/>
        </authorList>
    </citation>
    <scope>NUCLEOTIDE SEQUENCE [LARGE SCALE GENOMIC DNA]</scope>
    <source>
        <strain evidence="7">BACL18 MAG-120507-bin52</strain>
    </source>
</reference>
<comment type="similarity">
    <text evidence="2">Belongs to the TerC family.</text>
</comment>
<keyword evidence="4 6" id="KW-1133">Transmembrane helix</keyword>
<dbReference type="GO" id="GO:0016020">
    <property type="term" value="C:membrane"/>
    <property type="evidence" value="ECO:0007669"/>
    <property type="project" value="UniProtKB-SubCell"/>
</dbReference>
<evidence type="ECO:0000256" key="6">
    <source>
        <dbReference type="SAM" id="Phobius"/>
    </source>
</evidence>
<comment type="caution">
    <text evidence="7">The sequence shown here is derived from an EMBL/GenBank/DDBJ whole genome shotgun (WGS) entry which is preliminary data.</text>
</comment>
<keyword evidence="5 6" id="KW-0472">Membrane</keyword>
<keyword evidence="3 6" id="KW-0812">Transmembrane</keyword>
<name>A0A0R2RPS4_9BACT</name>
<evidence type="ECO:0000256" key="4">
    <source>
        <dbReference type="ARBA" id="ARBA00022989"/>
    </source>
</evidence>
<evidence type="ECO:0000313" key="8">
    <source>
        <dbReference type="Proteomes" id="UP000051269"/>
    </source>
</evidence>
<organism evidence="7 8">
    <name type="scientific">Verrucomicrobia subdivision 6 bacterium BACL9 MAG-120507-bin52</name>
    <dbReference type="NCBI Taxonomy" id="1655590"/>
    <lineage>
        <taxon>Bacteria</taxon>
        <taxon>Pseudomonadati</taxon>
        <taxon>Verrucomicrobiota</taxon>
        <taxon>Verrucomicrobiia</taxon>
        <taxon>Verrucomicrobiales</taxon>
        <taxon>Verrucomicrobia subdivision 6</taxon>
    </lineage>
</organism>
<evidence type="ECO:0000256" key="1">
    <source>
        <dbReference type="ARBA" id="ARBA00004141"/>
    </source>
</evidence>
<sequence>MSSPPHLGWILFGPLVLALLAADLILFHRDPRPVDLRRSLQATAGWVALALAFGGLVAFTLGTNPAMEFFTGYIVELSLSVDNVFVFAVLLRYFAVPEKSQFPALFWGIIGALFLRALFIFTGIALINRFHWLIYLFGALLVYTGIKLLKGGEAKVEPDHNPLIRLARKFIPITPDFHGDRFFFREKGRWTGTPLLLVLIALGTTDLVFAIDSIPAILAITRDPFIVLTSNAFAVLGLRALYFAIAGLIKLFAYLNVGLAVILSFIGLKMLLSGYIHLPIPVTLGFVLGVLLISIAASVLYPPKKTHP</sequence>
<feature type="transmembrane region" description="Helical" evidence="6">
    <location>
        <begin position="278"/>
        <end position="301"/>
    </location>
</feature>
<feature type="transmembrane region" description="Helical" evidence="6">
    <location>
        <begin position="225"/>
        <end position="244"/>
    </location>
</feature>
<dbReference type="InterPro" id="IPR005496">
    <property type="entry name" value="Integral_membrane_TerC"/>
</dbReference>
<comment type="subcellular location">
    <subcellularLocation>
        <location evidence="1">Membrane</location>
        <topology evidence="1">Multi-pass membrane protein</topology>
    </subcellularLocation>
</comment>
<dbReference type="PANTHER" id="PTHR30238:SF0">
    <property type="entry name" value="THYLAKOID MEMBRANE PROTEIN TERC, CHLOROPLASTIC"/>
    <property type="match status" value="1"/>
</dbReference>
<dbReference type="Pfam" id="PF03741">
    <property type="entry name" value="TerC"/>
    <property type="match status" value="1"/>
</dbReference>
<accession>A0A0R2RPS4</accession>
<feature type="transmembrane region" description="Helical" evidence="6">
    <location>
        <begin position="73"/>
        <end position="93"/>
    </location>
</feature>
<dbReference type="EMBL" id="LIBO01000004">
    <property type="protein sequence ID" value="KRO63170.1"/>
    <property type="molecule type" value="Genomic_DNA"/>
</dbReference>
<feature type="transmembrane region" description="Helical" evidence="6">
    <location>
        <begin position="132"/>
        <end position="149"/>
    </location>
</feature>
<dbReference type="NCBIfam" id="TIGR03718">
    <property type="entry name" value="R_switched_Alx"/>
    <property type="match status" value="1"/>
</dbReference>
<evidence type="ECO:0000313" key="7">
    <source>
        <dbReference type="EMBL" id="KRO63170.1"/>
    </source>
</evidence>
<dbReference type="AlphaFoldDB" id="A0A0R2RPS4"/>
<feature type="transmembrane region" description="Helical" evidence="6">
    <location>
        <begin position="251"/>
        <end position="272"/>
    </location>
</feature>
<dbReference type="Proteomes" id="UP000051269">
    <property type="component" value="Unassembled WGS sequence"/>
</dbReference>
<feature type="transmembrane region" description="Helical" evidence="6">
    <location>
        <begin position="105"/>
        <end position="126"/>
    </location>
</feature>
<evidence type="ECO:0000256" key="2">
    <source>
        <dbReference type="ARBA" id="ARBA00007511"/>
    </source>
</evidence>